<name>A0A9Q0YUC7_HOLLE</name>
<sequence length="156" mass="17976">MDAGTAKSPRDVNEDGLMDSFKKNRDGITMADIHWCKQPSPTDTYDTTPESTPGQRHKMSNEDGLMDSLRRPETSSHGKNSCSVTSRFQRHSCFWSKILHRDGRLDQSHRDIRAEWMAWSNVTRRKENGLMDLSKKTRRKQATLTKIHVLKPTFSN</sequence>
<reference evidence="2" key="1">
    <citation type="submission" date="2021-10" db="EMBL/GenBank/DDBJ databases">
        <title>Tropical sea cucumber genome reveals ecological adaptation and Cuvierian tubules defense mechanism.</title>
        <authorList>
            <person name="Chen T."/>
        </authorList>
    </citation>
    <scope>NUCLEOTIDE SEQUENCE</scope>
    <source>
        <strain evidence="2">Nanhai2018</strain>
        <tissue evidence="2">Muscle</tissue>
    </source>
</reference>
<evidence type="ECO:0000256" key="1">
    <source>
        <dbReference type="SAM" id="MobiDB-lite"/>
    </source>
</evidence>
<dbReference type="EMBL" id="JAIZAY010000016">
    <property type="protein sequence ID" value="KAJ8026821.1"/>
    <property type="molecule type" value="Genomic_DNA"/>
</dbReference>
<feature type="region of interest" description="Disordered" evidence="1">
    <location>
        <begin position="1"/>
        <end position="20"/>
    </location>
</feature>
<protein>
    <submittedName>
        <fullName evidence="2">Uncharacterized protein</fullName>
    </submittedName>
</protein>
<gene>
    <name evidence="2" type="ORF">HOLleu_31764</name>
</gene>
<organism evidence="2 3">
    <name type="scientific">Holothuria leucospilota</name>
    <name type="common">Black long sea cucumber</name>
    <name type="synonym">Mertensiothuria leucospilota</name>
    <dbReference type="NCBI Taxonomy" id="206669"/>
    <lineage>
        <taxon>Eukaryota</taxon>
        <taxon>Metazoa</taxon>
        <taxon>Echinodermata</taxon>
        <taxon>Eleutherozoa</taxon>
        <taxon>Echinozoa</taxon>
        <taxon>Holothuroidea</taxon>
        <taxon>Aspidochirotacea</taxon>
        <taxon>Aspidochirotida</taxon>
        <taxon>Holothuriidae</taxon>
        <taxon>Holothuria</taxon>
    </lineage>
</organism>
<proteinExistence type="predicted"/>
<dbReference type="AlphaFoldDB" id="A0A9Q0YUC7"/>
<comment type="caution">
    <text evidence="2">The sequence shown here is derived from an EMBL/GenBank/DDBJ whole genome shotgun (WGS) entry which is preliminary data.</text>
</comment>
<feature type="region of interest" description="Disordered" evidence="1">
    <location>
        <begin position="32"/>
        <end position="83"/>
    </location>
</feature>
<evidence type="ECO:0000313" key="3">
    <source>
        <dbReference type="Proteomes" id="UP001152320"/>
    </source>
</evidence>
<keyword evidence="3" id="KW-1185">Reference proteome</keyword>
<feature type="compositionally biased region" description="Polar residues" evidence="1">
    <location>
        <begin position="39"/>
        <end position="54"/>
    </location>
</feature>
<accession>A0A9Q0YUC7</accession>
<evidence type="ECO:0000313" key="2">
    <source>
        <dbReference type="EMBL" id="KAJ8026821.1"/>
    </source>
</evidence>
<dbReference type="Proteomes" id="UP001152320">
    <property type="component" value="Chromosome 16"/>
</dbReference>